<dbReference type="SUPFAM" id="SSF53901">
    <property type="entry name" value="Thiolase-like"/>
    <property type="match status" value="2"/>
</dbReference>
<evidence type="ECO:0000313" key="6">
    <source>
        <dbReference type="Proteomes" id="UP001549146"/>
    </source>
</evidence>
<keyword evidence="5" id="KW-0012">Acyltransferase</keyword>
<organism evidence="5 6">
    <name type="scientific">Moheibacter stercoris</name>
    <dbReference type="NCBI Taxonomy" id="1628251"/>
    <lineage>
        <taxon>Bacteria</taxon>
        <taxon>Pseudomonadati</taxon>
        <taxon>Bacteroidota</taxon>
        <taxon>Flavobacteriia</taxon>
        <taxon>Flavobacteriales</taxon>
        <taxon>Weeksellaceae</taxon>
        <taxon>Moheibacter</taxon>
    </lineage>
</organism>
<dbReference type="GO" id="GO:0004315">
    <property type="term" value="F:3-oxoacyl-[acyl-carrier-protein] synthase activity"/>
    <property type="evidence" value="ECO:0007669"/>
    <property type="project" value="UniProtKB-EC"/>
</dbReference>
<comment type="caution">
    <text evidence="5">The sequence shown here is derived from an EMBL/GenBank/DDBJ whole genome shotgun (WGS) entry which is preliminary data.</text>
</comment>
<keyword evidence="6" id="KW-1185">Reference proteome</keyword>
<dbReference type="Gene3D" id="3.40.47.10">
    <property type="match status" value="2"/>
</dbReference>
<dbReference type="PANTHER" id="PTHR11712:SF320">
    <property type="entry name" value="BETA-KETOACYL SYNTHASE"/>
    <property type="match status" value="1"/>
</dbReference>
<gene>
    <name evidence="5" type="ORF">ABID46_000974</name>
</gene>
<dbReference type="InterPro" id="IPR014031">
    <property type="entry name" value="Ketoacyl_synth_C"/>
</dbReference>
<feature type="domain" description="Ketosynthase family 3 (KS3)" evidence="4">
    <location>
        <begin position="1"/>
        <end position="372"/>
    </location>
</feature>
<evidence type="ECO:0000256" key="1">
    <source>
        <dbReference type="ARBA" id="ARBA00008467"/>
    </source>
</evidence>
<dbReference type="InterPro" id="IPR014030">
    <property type="entry name" value="Ketoacyl_synth_N"/>
</dbReference>
<dbReference type="InterPro" id="IPR016039">
    <property type="entry name" value="Thiolase-like"/>
</dbReference>
<dbReference type="PROSITE" id="PS52004">
    <property type="entry name" value="KS3_2"/>
    <property type="match status" value="1"/>
</dbReference>
<dbReference type="PANTHER" id="PTHR11712">
    <property type="entry name" value="POLYKETIDE SYNTHASE-RELATED"/>
    <property type="match status" value="1"/>
</dbReference>
<dbReference type="InterPro" id="IPR000794">
    <property type="entry name" value="Beta-ketoacyl_synthase"/>
</dbReference>
<comment type="similarity">
    <text evidence="1 3">Belongs to the thiolase-like superfamily. Beta-ketoacyl-ACP synthases family.</text>
</comment>
<dbReference type="EMBL" id="JBEPMO010000004">
    <property type="protein sequence ID" value="MET3731405.1"/>
    <property type="molecule type" value="Genomic_DNA"/>
</dbReference>
<reference evidence="5 6" key="1">
    <citation type="submission" date="2024-06" db="EMBL/GenBank/DDBJ databases">
        <title>Genomic Encyclopedia of Type Strains, Phase IV (KMG-IV): sequencing the most valuable type-strain genomes for metagenomic binning, comparative biology and taxonomic classification.</title>
        <authorList>
            <person name="Goeker M."/>
        </authorList>
    </citation>
    <scope>NUCLEOTIDE SEQUENCE [LARGE SCALE GENOMIC DNA]</scope>
    <source>
        <strain evidence="5 6">DSM 29388</strain>
    </source>
</reference>
<keyword evidence="2 3" id="KW-0808">Transferase</keyword>
<evidence type="ECO:0000256" key="2">
    <source>
        <dbReference type="ARBA" id="ARBA00022679"/>
    </source>
</evidence>
<dbReference type="SMART" id="SM00825">
    <property type="entry name" value="PKS_KS"/>
    <property type="match status" value="1"/>
</dbReference>
<evidence type="ECO:0000256" key="3">
    <source>
        <dbReference type="RuleBase" id="RU003694"/>
    </source>
</evidence>
<evidence type="ECO:0000313" key="5">
    <source>
        <dbReference type="EMBL" id="MET3731405.1"/>
    </source>
</evidence>
<dbReference type="RefSeq" id="WP_354507639.1">
    <property type="nucleotide sequence ID" value="NZ_JBEPMO010000004.1"/>
</dbReference>
<evidence type="ECO:0000259" key="4">
    <source>
        <dbReference type="PROSITE" id="PS52004"/>
    </source>
</evidence>
<dbReference type="InterPro" id="IPR020841">
    <property type="entry name" value="PKS_Beta-ketoAc_synthase_dom"/>
</dbReference>
<sequence length="374" mass="41022">MTDVFISADSLITPFGIGSQLAFDEIKSGKTAIQKHPNSDFSSNELYAAIIEEKDEWFSHLNLDDSYTRLEKLIILCLKNLFESNQLKISDKTLIVLSSTKGNISVLDNPNQNFPRERAYLTSLTQKIESYFQIPNPIQIVSNACISGSLAIEYAKRWIQLGVYEDAIVIGADEVSKFIVSGFESFQAVSSTFCKPFDADRIGINLGEAIGAVYLTKNPAVNSVKILGSGNYNDANHISGPSRTGEGLYRSIQKAMEDSGVEIDYISAHGTATLYNDEMESIAYQRSSLLEVPTNSLKGYFGHTLGTSGILEIIMGIHSLRTNTLIKSYGFDNQGTSEPVNIIQENKTQEINAFLKTAAGFGGSNIATIFQKLT</sequence>
<dbReference type="EC" id="2.3.1.41" evidence="5"/>
<accession>A0ABV2LS74</accession>
<name>A0ABV2LS74_9FLAO</name>
<dbReference type="Proteomes" id="UP001549146">
    <property type="component" value="Unassembled WGS sequence"/>
</dbReference>
<dbReference type="Pfam" id="PF02801">
    <property type="entry name" value="Ketoacyl-synt_C"/>
    <property type="match status" value="1"/>
</dbReference>
<protein>
    <submittedName>
        <fullName evidence="5">3-oxoacyl-[acyl-carrier-protein] synthase-1</fullName>
        <ecNumber evidence="5">2.3.1.41</ecNumber>
    </submittedName>
</protein>
<dbReference type="Pfam" id="PF00109">
    <property type="entry name" value="ketoacyl-synt"/>
    <property type="match status" value="1"/>
</dbReference>
<proteinExistence type="inferred from homology"/>